<proteinExistence type="predicted"/>
<accession>A0A1H8KAN6</accession>
<dbReference type="NCBIfam" id="TIGR04044">
    <property type="entry name" value="MSMEG_0572_fam"/>
    <property type="match status" value="1"/>
</dbReference>
<keyword evidence="2" id="KW-1185">Reference proteome</keyword>
<dbReference type="RefSeq" id="WP_085790817.1">
    <property type="nucleotide sequence ID" value="NZ_FOCM01000007.1"/>
</dbReference>
<organism evidence="1 2">
    <name type="scientific">Palleronia pelagia</name>
    <dbReference type="NCBI Taxonomy" id="387096"/>
    <lineage>
        <taxon>Bacteria</taxon>
        <taxon>Pseudomonadati</taxon>
        <taxon>Pseudomonadota</taxon>
        <taxon>Alphaproteobacteria</taxon>
        <taxon>Rhodobacterales</taxon>
        <taxon>Roseobacteraceae</taxon>
        <taxon>Palleronia</taxon>
    </lineage>
</organism>
<sequence>MPAVTMEKHKDGDFFVDYEDKVFEDVKAEEGQKALVTFHTVAFEGSIGLVNILNAIRLNRKGFETSILLYGPGVTLGIQRGFPTLGDAAFPGHQNFADNLKKFMSEGGKVYACRFALQALYGHGEPSLLEGIIPIAPQDVLDLKLIHVRDNAVIVDTWTV</sequence>
<dbReference type="InterPro" id="IPR027396">
    <property type="entry name" value="DsrEFH-like"/>
</dbReference>
<evidence type="ECO:0000313" key="1">
    <source>
        <dbReference type="EMBL" id="SEN89576.1"/>
    </source>
</evidence>
<dbReference type="AlphaFoldDB" id="A0A1H8KAN6"/>
<reference evidence="2" key="1">
    <citation type="submission" date="2016-10" db="EMBL/GenBank/DDBJ databases">
        <authorList>
            <person name="Varghese N."/>
            <person name="Submissions S."/>
        </authorList>
    </citation>
    <scope>NUCLEOTIDE SEQUENCE [LARGE SCALE GENOMIC DNA]</scope>
    <source>
        <strain evidence="2">DSM 26893</strain>
    </source>
</reference>
<name>A0A1H8KAN6_9RHOB</name>
<gene>
    <name evidence="1" type="ORF">SAMN04488011_107159</name>
</gene>
<dbReference type="OrthoDB" id="553085at2"/>
<evidence type="ECO:0000313" key="2">
    <source>
        <dbReference type="Proteomes" id="UP000199372"/>
    </source>
</evidence>
<dbReference type="EMBL" id="FOCM01000007">
    <property type="protein sequence ID" value="SEN89576.1"/>
    <property type="molecule type" value="Genomic_DNA"/>
</dbReference>
<protein>
    <submittedName>
        <fullName evidence="1">MSMEG_0572 family protein</fullName>
    </submittedName>
</protein>
<dbReference type="InterPro" id="IPR023847">
    <property type="entry name" value="MSMEG0572"/>
</dbReference>
<dbReference type="Gene3D" id="3.40.1260.10">
    <property type="entry name" value="DsrEFH-like"/>
    <property type="match status" value="1"/>
</dbReference>
<dbReference type="Proteomes" id="UP000199372">
    <property type="component" value="Unassembled WGS sequence"/>
</dbReference>
<dbReference type="SUPFAM" id="SSF75169">
    <property type="entry name" value="DsrEFH-like"/>
    <property type="match status" value="1"/>
</dbReference>